<dbReference type="PANTHER" id="PTHR45688:SF13">
    <property type="entry name" value="ALANINE--GLYOXYLATE AMINOTRANSFERASE 2-LIKE"/>
    <property type="match status" value="1"/>
</dbReference>
<keyword evidence="5" id="KW-0808">Transferase</keyword>
<reference evidence="5" key="1">
    <citation type="journal article" date="2021" name="Microorganisms">
        <title>Acidisoma silvae sp. nov. and Acidisomacellulosilytica sp. nov., Two Acidophilic Bacteria Isolated from Decaying Wood, Hydrolyzing Cellulose and Producing Poly-3-hydroxybutyrate.</title>
        <authorList>
            <person name="Mieszkin S."/>
            <person name="Pouder E."/>
            <person name="Uroz S."/>
            <person name="Simon-Colin C."/>
            <person name="Alain K."/>
        </authorList>
    </citation>
    <scope>NUCLEOTIDE SEQUENCE</scope>
    <source>
        <strain evidence="5">HW T2.11</strain>
    </source>
</reference>
<dbReference type="AlphaFoldDB" id="A0A964DX43"/>
<sequence>MINAFDSGKLDALPPATADLIRRRERVLGASYRLFYDDPVYLERGEGVYLYGPDGTAYLDVYNNVPCVGHCHPRVVAAVSRQMGQLNTHTRYLTDTVVDYAERLTALFPASLSQVMLTCTGSEGIDLALRIARSHTGAMGVIVTENAYHGVTTAASELSPSLGEGVPLGVHIRTVPAPDSYREDPDKMGARFAADVRAAIADLKRHGAAPAALLFDTVFSSDGVVTDPVGFIQPAVAAIREAGGLFIADEVQPGFGRTGSAMWGFARHGVEPDLVCLGKPMGNGTPIAGVVGRPDLFDAFARRTRYFNTFGGNPVSCAAALAVLDILRDEKLVENAATVGAYMRAGLRDLARGFERMADIRGDGLFIAAEFVSDPVAKTPDTALAGRVVNELRQRRILISASGKAGNSLKIRPPLPFSTEHADKLLAGMKAALAAAA</sequence>
<evidence type="ECO:0000256" key="3">
    <source>
        <dbReference type="ARBA" id="ARBA00022898"/>
    </source>
</evidence>
<name>A0A964DX43_9PROT</name>
<dbReference type="PANTHER" id="PTHR45688">
    <property type="match status" value="1"/>
</dbReference>
<protein>
    <submittedName>
        <fullName evidence="5">Aspartate aminotransferase family protein</fullName>
    </submittedName>
</protein>
<evidence type="ECO:0000313" key="6">
    <source>
        <dbReference type="Proteomes" id="UP000708298"/>
    </source>
</evidence>
<dbReference type="InterPro" id="IPR015422">
    <property type="entry name" value="PyrdxlP-dep_Trfase_small"/>
</dbReference>
<dbReference type="InterPro" id="IPR015421">
    <property type="entry name" value="PyrdxlP-dep_Trfase_major"/>
</dbReference>
<dbReference type="Proteomes" id="UP000708298">
    <property type="component" value="Unassembled WGS sequence"/>
</dbReference>
<dbReference type="InterPro" id="IPR015424">
    <property type="entry name" value="PyrdxlP-dep_Trfase"/>
</dbReference>
<organism evidence="5 6">
    <name type="scientific">Acidisoma silvae</name>
    <dbReference type="NCBI Taxonomy" id="2802396"/>
    <lineage>
        <taxon>Bacteria</taxon>
        <taxon>Pseudomonadati</taxon>
        <taxon>Pseudomonadota</taxon>
        <taxon>Alphaproteobacteria</taxon>
        <taxon>Acetobacterales</taxon>
        <taxon>Acidocellaceae</taxon>
        <taxon>Acidisoma</taxon>
    </lineage>
</organism>
<dbReference type="GO" id="GO:0008483">
    <property type="term" value="F:transaminase activity"/>
    <property type="evidence" value="ECO:0007669"/>
    <property type="project" value="UniProtKB-KW"/>
</dbReference>
<accession>A0A964DX43</accession>
<evidence type="ECO:0000313" key="5">
    <source>
        <dbReference type="EMBL" id="MCB8873870.1"/>
    </source>
</evidence>
<dbReference type="Gene3D" id="3.90.1150.10">
    <property type="entry name" value="Aspartate Aminotransferase, domain 1"/>
    <property type="match status" value="1"/>
</dbReference>
<keyword evidence="6" id="KW-1185">Reference proteome</keyword>
<dbReference type="InterPro" id="IPR005814">
    <property type="entry name" value="Aminotrans_3"/>
</dbReference>
<keyword evidence="3 4" id="KW-0663">Pyridoxal phosphate</keyword>
<dbReference type="SUPFAM" id="SSF53383">
    <property type="entry name" value="PLP-dependent transferases"/>
    <property type="match status" value="1"/>
</dbReference>
<keyword evidence="5" id="KW-0032">Aminotransferase</keyword>
<comment type="cofactor">
    <cofactor evidence="1">
        <name>pyridoxal 5'-phosphate</name>
        <dbReference type="ChEBI" id="CHEBI:597326"/>
    </cofactor>
</comment>
<dbReference type="CDD" id="cd00610">
    <property type="entry name" value="OAT_like"/>
    <property type="match status" value="1"/>
</dbReference>
<dbReference type="PIRSF" id="PIRSF000521">
    <property type="entry name" value="Transaminase_4ab_Lys_Orn"/>
    <property type="match status" value="1"/>
</dbReference>
<dbReference type="Pfam" id="PF00202">
    <property type="entry name" value="Aminotran_3"/>
    <property type="match status" value="1"/>
</dbReference>
<comment type="caution">
    <text evidence="5">The sequence shown here is derived from an EMBL/GenBank/DDBJ whole genome shotgun (WGS) entry which is preliminary data.</text>
</comment>
<evidence type="ECO:0000256" key="1">
    <source>
        <dbReference type="ARBA" id="ARBA00001933"/>
    </source>
</evidence>
<comment type="similarity">
    <text evidence="2 4">Belongs to the class-III pyridoxal-phosphate-dependent aminotransferase family.</text>
</comment>
<evidence type="ECO:0000256" key="2">
    <source>
        <dbReference type="ARBA" id="ARBA00008954"/>
    </source>
</evidence>
<dbReference type="EMBL" id="JAESVB010000001">
    <property type="protein sequence ID" value="MCB8873870.1"/>
    <property type="molecule type" value="Genomic_DNA"/>
</dbReference>
<evidence type="ECO:0000256" key="4">
    <source>
        <dbReference type="RuleBase" id="RU003560"/>
    </source>
</evidence>
<proteinExistence type="inferred from homology"/>
<dbReference type="GO" id="GO:0030170">
    <property type="term" value="F:pyridoxal phosphate binding"/>
    <property type="evidence" value="ECO:0007669"/>
    <property type="project" value="InterPro"/>
</dbReference>
<gene>
    <name evidence="5" type="ORF">ASILVAE211_01655</name>
</gene>
<dbReference type="PROSITE" id="PS00600">
    <property type="entry name" value="AA_TRANSFER_CLASS_3"/>
    <property type="match status" value="1"/>
</dbReference>
<dbReference type="InterPro" id="IPR049704">
    <property type="entry name" value="Aminotrans_3_PPA_site"/>
</dbReference>
<reference evidence="5" key="2">
    <citation type="submission" date="2021-01" db="EMBL/GenBank/DDBJ databases">
        <authorList>
            <person name="Mieszkin S."/>
            <person name="Pouder E."/>
            <person name="Alain K."/>
        </authorList>
    </citation>
    <scope>NUCLEOTIDE SEQUENCE</scope>
    <source>
        <strain evidence="5">HW T2.11</strain>
    </source>
</reference>
<dbReference type="Gene3D" id="3.40.640.10">
    <property type="entry name" value="Type I PLP-dependent aspartate aminotransferase-like (Major domain)"/>
    <property type="match status" value="1"/>
</dbReference>